<dbReference type="PANTHER" id="PTHR13696:SF99">
    <property type="entry name" value="COBYRINIC ACID AC-DIAMIDE SYNTHASE"/>
    <property type="match status" value="1"/>
</dbReference>
<dbReference type="KEGG" id="nou:Natoc_1226"/>
<feature type="domain" description="AAA" evidence="1">
    <location>
        <begin position="13"/>
        <end position="189"/>
    </location>
</feature>
<name>L0JVJ3_9EURY</name>
<dbReference type="EMBL" id="CP003929">
    <property type="protein sequence ID" value="AGB37057.1"/>
    <property type="molecule type" value="Genomic_DNA"/>
</dbReference>
<dbReference type="Gene3D" id="3.40.50.300">
    <property type="entry name" value="P-loop containing nucleotide triphosphate hydrolases"/>
    <property type="match status" value="1"/>
</dbReference>
<dbReference type="eggNOG" id="arCOG00586">
    <property type="taxonomic scope" value="Archaea"/>
</dbReference>
<evidence type="ECO:0000313" key="2">
    <source>
        <dbReference type="EMBL" id="AGB37057.1"/>
    </source>
</evidence>
<dbReference type="STRING" id="694430.Natoc_1226"/>
<accession>L0JVJ3</accession>
<dbReference type="Pfam" id="PF13614">
    <property type="entry name" value="AAA_31"/>
    <property type="match status" value="1"/>
</dbReference>
<dbReference type="InterPro" id="IPR050678">
    <property type="entry name" value="DNA_Partitioning_ATPase"/>
</dbReference>
<proteinExistence type="predicted"/>
<protein>
    <submittedName>
        <fullName evidence="2">ATPase involved in chromosome partitioning</fullName>
    </submittedName>
</protein>
<dbReference type="CDD" id="cd02042">
    <property type="entry name" value="ParAB_family"/>
    <property type="match status" value="1"/>
</dbReference>
<sequence length="298" mass="32923">MECLRESMLSYTVYSEAGGVGKSSLAANLAVAHARAGLEVLVVPLDPQDGDLSRLLGVDEGRSDQDVDNLVRHLVDSGKGSFDELVRSAEDVDVVPEHNMLSDLSNHLAREQRKAEELGDAYNIYAQLQRVLREGDVADEYDVLICDPPATESDHLYNAIYATRNLVLPVEPSAKGRASVDGLEELASNFADQMGIEVGVLAAVPNGFKRTNDQAELIEEIEFPTPEIIPDRTSLMEGCWKQQCSAFEFVREHRDRRREYELETLAQFDRLARYLEVQAGIDAPNPPEPGALEEVPTA</sequence>
<dbReference type="InterPro" id="IPR025669">
    <property type="entry name" value="AAA_dom"/>
</dbReference>
<reference evidence="2 3" key="1">
    <citation type="submission" date="2012-11" db="EMBL/GenBank/DDBJ databases">
        <title>FINISHED of Natronococcus occultus SP4, DSM 3396.</title>
        <authorList>
            <consortium name="DOE Joint Genome Institute"/>
            <person name="Eisen J."/>
            <person name="Huntemann M."/>
            <person name="Wei C.-L."/>
            <person name="Han J."/>
            <person name="Detter J.C."/>
            <person name="Han C."/>
            <person name="Tapia R."/>
            <person name="Chen A."/>
            <person name="Kyrpides N."/>
            <person name="Mavromatis K."/>
            <person name="Markowitz V."/>
            <person name="Szeto E."/>
            <person name="Ivanova N."/>
            <person name="Mikhailova N."/>
            <person name="Ovchinnikova G."/>
            <person name="Pagani I."/>
            <person name="Pati A."/>
            <person name="Goodwin L."/>
            <person name="Nordberg H.P."/>
            <person name="Cantor M.N."/>
            <person name="Hua S.X."/>
            <person name="Woyke T."/>
            <person name="Eisen J."/>
            <person name="Klenk H.-P."/>
            <person name="Klenk H.-P."/>
        </authorList>
    </citation>
    <scope>NUCLEOTIDE SEQUENCE [LARGE SCALE GENOMIC DNA]</scope>
    <source>
        <strain evidence="2 3">SP4</strain>
    </source>
</reference>
<dbReference type="InterPro" id="IPR027417">
    <property type="entry name" value="P-loop_NTPase"/>
</dbReference>
<evidence type="ECO:0000259" key="1">
    <source>
        <dbReference type="Pfam" id="PF13614"/>
    </source>
</evidence>
<organism evidence="2 3">
    <name type="scientific">Natronococcus occultus SP4</name>
    <dbReference type="NCBI Taxonomy" id="694430"/>
    <lineage>
        <taxon>Archaea</taxon>
        <taxon>Methanobacteriati</taxon>
        <taxon>Methanobacteriota</taxon>
        <taxon>Stenosarchaea group</taxon>
        <taxon>Halobacteria</taxon>
        <taxon>Halobacteriales</taxon>
        <taxon>Natrialbaceae</taxon>
        <taxon>Natronococcus</taxon>
    </lineage>
</organism>
<keyword evidence="3" id="KW-1185">Reference proteome</keyword>
<dbReference type="AlphaFoldDB" id="L0JVJ3"/>
<dbReference type="HOGENOM" id="CLU_1003316_0_0_2"/>
<dbReference type="PANTHER" id="PTHR13696">
    <property type="entry name" value="P-LOOP CONTAINING NUCLEOSIDE TRIPHOSPHATE HYDROLASE"/>
    <property type="match status" value="1"/>
</dbReference>
<dbReference type="Proteomes" id="UP000010878">
    <property type="component" value="Chromosome"/>
</dbReference>
<evidence type="ECO:0000313" key="3">
    <source>
        <dbReference type="Proteomes" id="UP000010878"/>
    </source>
</evidence>
<dbReference type="SUPFAM" id="SSF52540">
    <property type="entry name" value="P-loop containing nucleoside triphosphate hydrolases"/>
    <property type="match status" value="1"/>
</dbReference>
<gene>
    <name evidence="2" type="ORF">Natoc_1226</name>
</gene>